<feature type="compositionally biased region" description="Basic and acidic residues" evidence="1">
    <location>
        <begin position="163"/>
        <end position="196"/>
    </location>
</feature>
<feature type="compositionally biased region" description="Basic and acidic residues" evidence="1">
    <location>
        <begin position="231"/>
        <end position="283"/>
    </location>
</feature>
<reference evidence="2" key="1">
    <citation type="submission" date="2023-04" db="EMBL/GenBank/DDBJ databases">
        <title>Black Yeasts Isolated from many extreme environments.</title>
        <authorList>
            <person name="Coleine C."/>
            <person name="Stajich J.E."/>
            <person name="Selbmann L."/>
        </authorList>
    </citation>
    <scope>NUCLEOTIDE SEQUENCE</scope>
    <source>
        <strain evidence="2">CCFEE 5312</strain>
    </source>
</reference>
<evidence type="ECO:0000256" key="1">
    <source>
        <dbReference type="SAM" id="MobiDB-lite"/>
    </source>
</evidence>
<evidence type="ECO:0000313" key="3">
    <source>
        <dbReference type="Proteomes" id="UP001271007"/>
    </source>
</evidence>
<organism evidence="2 3">
    <name type="scientific">Extremus antarcticus</name>
    <dbReference type="NCBI Taxonomy" id="702011"/>
    <lineage>
        <taxon>Eukaryota</taxon>
        <taxon>Fungi</taxon>
        <taxon>Dikarya</taxon>
        <taxon>Ascomycota</taxon>
        <taxon>Pezizomycotina</taxon>
        <taxon>Dothideomycetes</taxon>
        <taxon>Dothideomycetidae</taxon>
        <taxon>Mycosphaerellales</taxon>
        <taxon>Extremaceae</taxon>
        <taxon>Extremus</taxon>
    </lineage>
</organism>
<dbReference type="AlphaFoldDB" id="A0AAJ0GD90"/>
<accession>A0AAJ0GD90</accession>
<sequence length="318" mass="36659">MPSSRGQQTVKPVIVEVKPSNVGGSNIAPSSPPASPNTKKARFASTLVEGYTRPLTTTEAWSLYNFELHARQCRLCNEPLRVIQRGDALCESGHALMLDVAEHVYYHAGEVYSRTKDDHKPVRVEIQPGYYQLRSLLQAMDRTSRSARRTVPIVSYDQTYAETPRRRSSPERREQRREGRRERERREEDNEYEKVTIEPASSTSRRRTSHKSKLYSTVVVDNDVEATSSRQPERKSESRKGSLYDAEIERQKKDKGYVVEIREPSSKGREREREQRRKEEKRRSGSVVFCDTNTFDGCEEKLQIVRLMALVFASRCAQ</sequence>
<evidence type="ECO:0000313" key="2">
    <source>
        <dbReference type="EMBL" id="KAK3051859.1"/>
    </source>
</evidence>
<name>A0AAJ0GD90_9PEZI</name>
<dbReference type="Proteomes" id="UP001271007">
    <property type="component" value="Unassembled WGS sequence"/>
</dbReference>
<feature type="compositionally biased region" description="Basic residues" evidence="1">
    <location>
        <begin position="204"/>
        <end position="213"/>
    </location>
</feature>
<protein>
    <submittedName>
        <fullName evidence="2">Uncharacterized protein</fullName>
    </submittedName>
</protein>
<comment type="caution">
    <text evidence="2">The sequence shown here is derived from an EMBL/GenBank/DDBJ whole genome shotgun (WGS) entry which is preliminary data.</text>
</comment>
<gene>
    <name evidence="2" type="ORF">LTR09_007159</name>
</gene>
<keyword evidence="3" id="KW-1185">Reference proteome</keyword>
<feature type="region of interest" description="Disordered" evidence="1">
    <location>
        <begin position="19"/>
        <end position="40"/>
    </location>
</feature>
<feature type="region of interest" description="Disordered" evidence="1">
    <location>
        <begin position="142"/>
        <end position="283"/>
    </location>
</feature>
<dbReference type="EMBL" id="JAWDJX010000024">
    <property type="protein sequence ID" value="KAK3051859.1"/>
    <property type="molecule type" value="Genomic_DNA"/>
</dbReference>
<proteinExistence type="predicted"/>